<evidence type="ECO:0000256" key="2">
    <source>
        <dbReference type="ARBA" id="ARBA00022490"/>
    </source>
</evidence>
<dbReference type="PROSITE" id="PS50084">
    <property type="entry name" value="KH_TYPE_1"/>
    <property type="match status" value="1"/>
</dbReference>
<proteinExistence type="inferred from homology"/>
<dbReference type="InterPro" id="IPR010212">
    <property type="entry name" value="NusA_arc"/>
</dbReference>
<dbReference type="GO" id="GO:0006353">
    <property type="term" value="P:DNA-templated transcription termination"/>
    <property type="evidence" value="ECO:0007669"/>
    <property type="project" value="UniProtKB-UniRule"/>
</dbReference>
<keyword evidence="1 6" id="KW-0806">Transcription termination</keyword>
<evidence type="ECO:0000313" key="12">
    <source>
        <dbReference type="Proteomes" id="UP001060771"/>
    </source>
</evidence>
<dbReference type="EMBL" id="AP026830">
    <property type="protein sequence ID" value="BDR91742.1"/>
    <property type="molecule type" value="Genomic_DNA"/>
</dbReference>
<evidence type="ECO:0000256" key="7">
    <source>
        <dbReference type="PROSITE-ProRule" id="PRU00117"/>
    </source>
</evidence>
<protein>
    <recommendedName>
        <fullName evidence="6">Probable transcription termination protein NusA</fullName>
    </recommendedName>
</protein>
<sequence length="150" mass="16947">MPSIRLTEEEIRYVALFEKITGITPRDTVIDSQYNRIVFIVDKNFAPLAVGKNGINIRKLKELTGKDIEVVEYGETPEELIKNSLYPARVISVKITKLPNNGNIAIATVHNEDKAVAIGKQGRNINRAKLLAKRYFDIERIKIVSPEQSQ</sequence>
<evidence type="ECO:0000256" key="3">
    <source>
        <dbReference type="ARBA" id="ARBA00022884"/>
    </source>
</evidence>
<evidence type="ECO:0000313" key="11">
    <source>
        <dbReference type="Proteomes" id="UP000657075"/>
    </source>
</evidence>
<keyword evidence="3 7" id="KW-0694">RNA-binding</keyword>
<dbReference type="GO" id="GO:0031564">
    <property type="term" value="P:transcription antitermination"/>
    <property type="evidence" value="ECO:0007669"/>
    <property type="project" value="InterPro"/>
</dbReference>
<feature type="domain" description="K Homology" evidence="8">
    <location>
        <begin position="33"/>
        <end position="114"/>
    </location>
</feature>
<evidence type="ECO:0000259" key="8">
    <source>
        <dbReference type="SMART" id="SM00322"/>
    </source>
</evidence>
<organism evidence="10 11">
    <name type="scientific">Vulcanisaeta souniana JCM 11219</name>
    <dbReference type="NCBI Taxonomy" id="1293586"/>
    <lineage>
        <taxon>Archaea</taxon>
        <taxon>Thermoproteota</taxon>
        <taxon>Thermoprotei</taxon>
        <taxon>Thermoproteales</taxon>
        <taxon>Thermoproteaceae</taxon>
        <taxon>Vulcanisaeta</taxon>
    </lineage>
</organism>
<keyword evidence="4 6" id="KW-0805">Transcription regulation</keyword>
<dbReference type="CDD" id="cd22531">
    <property type="entry name" value="KH-II_NusA_arch_rpt2"/>
    <property type="match status" value="1"/>
</dbReference>
<evidence type="ECO:0000256" key="6">
    <source>
        <dbReference type="HAMAP-Rule" id="MF_00945"/>
    </source>
</evidence>
<dbReference type="InterPro" id="IPR009019">
    <property type="entry name" value="KH_sf_prok-type"/>
</dbReference>
<reference evidence="10" key="2">
    <citation type="submission" date="2020-09" db="EMBL/GenBank/DDBJ databases">
        <authorList>
            <person name="Sun Q."/>
            <person name="Ohkuma M."/>
        </authorList>
    </citation>
    <scope>NUCLEOTIDE SEQUENCE</scope>
    <source>
        <strain evidence="10">JCM 11219</strain>
    </source>
</reference>
<comment type="function">
    <text evidence="6">Participates in transcription termination.</text>
</comment>
<dbReference type="Pfam" id="PF26594">
    <property type="entry name" value="KH_NusA_2nd"/>
    <property type="match status" value="1"/>
</dbReference>
<dbReference type="CDD" id="cd22530">
    <property type="entry name" value="KH-II_NusA_arch_rpt1"/>
    <property type="match status" value="1"/>
</dbReference>
<reference evidence="9" key="4">
    <citation type="journal article" date="2023" name="Microbiol. Resour. Announc.">
        <title>Complete Genome Sequence of Vulcanisaeta souniana Strain IC-059, a Hyperthermophilic Archaeon Isolated from Hot Spring Water in Japan.</title>
        <authorList>
            <person name="Kato S."/>
            <person name="Itoh T."/>
            <person name="Wu L."/>
            <person name="Ma J."/>
            <person name="Ohkuma M."/>
        </authorList>
    </citation>
    <scope>NUCLEOTIDE SEQUENCE</scope>
    <source>
        <strain evidence="9">JCM 11219</strain>
    </source>
</reference>
<dbReference type="SMART" id="SM00322">
    <property type="entry name" value="KH"/>
    <property type="match status" value="1"/>
</dbReference>
<dbReference type="NCBIfam" id="TIGR01952">
    <property type="entry name" value="nusA_arch"/>
    <property type="match status" value="1"/>
</dbReference>
<reference evidence="10" key="1">
    <citation type="journal article" date="2014" name="Int. J. Syst. Evol. Microbiol.">
        <title>Complete genome sequence of Corynebacterium casei LMG S-19264T (=DSM 44701T), isolated from a smear-ripened cheese.</title>
        <authorList>
            <consortium name="US DOE Joint Genome Institute (JGI-PGF)"/>
            <person name="Walter F."/>
            <person name="Albersmeier A."/>
            <person name="Kalinowski J."/>
            <person name="Ruckert C."/>
        </authorList>
    </citation>
    <scope>NUCLEOTIDE SEQUENCE</scope>
    <source>
        <strain evidence="10">JCM 11219</strain>
    </source>
</reference>
<dbReference type="EMBL" id="BMNM01000001">
    <property type="protein sequence ID" value="GGI70725.1"/>
    <property type="molecule type" value="Genomic_DNA"/>
</dbReference>
<keyword evidence="12" id="KW-1185">Reference proteome</keyword>
<gene>
    <name evidence="6" type="primary">nusA</name>
    <name evidence="10" type="ORF">GCM10007112_04620</name>
    <name evidence="9" type="ORF">Vsou_08350</name>
</gene>
<dbReference type="InterPro" id="IPR030842">
    <property type="entry name" value="TF_NusA_bacterial"/>
</dbReference>
<dbReference type="PANTHER" id="PTHR22648">
    <property type="entry name" value="TRANSCRIPTION TERMINATION FACTOR NUSA"/>
    <property type="match status" value="1"/>
</dbReference>
<name>A0A830E0K9_9CREN</name>
<dbReference type="GO" id="GO:0003746">
    <property type="term" value="F:translation elongation factor activity"/>
    <property type="evidence" value="ECO:0007669"/>
    <property type="project" value="UniProtKB-KW"/>
</dbReference>
<dbReference type="InterPro" id="IPR058582">
    <property type="entry name" value="KH_NusA_2nd"/>
</dbReference>
<dbReference type="OrthoDB" id="4116at2157"/>
<keyword evidence="2 6" id="KW-0963">Cytoplasm</keyword>
<evidence type="ECO:0000256" key="1">
    <source>
        <dbReference type="ARBA" id="ARBA00022472"/>
    </source>
</evidence>
<dbReference type="GeneID" id="76206385"/>
<accession>A0A830E0K9</accession>
<dbReference type="RefSeq" id="WP_054843511.1">
    <property type="nucleotide sequence ID" value="NZ_AP026830.1"/>
</dbReference>
<dbReference type="InterPro" id="IPR004087">
    <property type="entry name" value="KH_dom"/>
</dbReference>
<dbReference type="GO" id="GO:0005829">
    <property type="term" value="C:cytosol"/>
    <property type="evidence" value="ECO:0007669"/>
    <property type="project" value="TreeGrafter"/>
</dbReference>
<keyword evidence="10" id="KW-0251">Elongation factor</keyword>
<evidence type="ECO:0000256" key="4">
    <source>
        <dbReference type="ARBA" id="ARBA00023015"/>
    </source>
</evidence>
<dbReference type="Gene3D" id="3.30.300.20">
    <property type="match status" value="2"/>
</dbReference>
<dbReference type="Proteomes" id="UP001060771">
    <property type="component" value="Chromosome"/>
</dbReference>
<dbReference type="AlphaFoldDB" id="A0A830E0K9"/>
<keyword evidence="5 6" id="KW-0804">Transcription</keyword>
<comment type="similarity">
    <text evidence="6">Belongs to the NusA family.</text>
</comment>
<dbReference type="GO" id="GO:0003723">
    <property type="term" value="F:RNA binding"/>
    <property type="evidence" value="ECO:0007669"/>
    <property type="project" value="UniProtKB-UniRule"/>
</dbReference>
<evidence type="ECO:0000313" key="9">
    <source>
        <dbReference type="EMBL" id="BDR91742.1"/>
    </source>
</evidence>
<dbReference type="PANTHER" id="PTHR22648:SF0">
    <property type="entry name" value="TRANSCRIPTION TERMINATION_ANTITERMINATION PROTEIN NUSA"/>
    <property type="match status" value="1"/>
</dbReference>
<evidence type="ECO:0000313" key="10">
    <source>
        <dbReference type="EMBL" id="GGI70725.1"/>
    </source>
</evidence>
<keyword evidence="10" id="KW-0648">Protein biosynthesis</keyword>
<comment type="subcellular location">
    <subcellularLocation>
        <location evidence="6">Cytoplasm</location>
    </subcellularLocation>
</comment>
<reference evidence="12" key="3">
    <citation type="submission" date="2022-09" db="EMBL/GenBank/DDBJ databases">
        <title>Complete genome sequence of Vulcanisaeta souniana.</title>
        <authorList>
            <person name="Kato S."/>
            <person name="Itoh T."/>
            <person name="Ohkuma M."/>
        </authorList>
    </citation>
    <scope>NUCLEOTIDE SEQUENCE [LARGE SCALE GENOMIC DNA]</scope>
    <source>
        <strain evidence="12">JCM 11219</strain>
    </source>
</reference>
<dbReference type="InterPro" id="IPR015946">
    <property type="entry name" value="KH_dom-like_a/b"/>
</dbReference>
<evidence type="ECO:0000256" key="5">
    <source>
        <dbReference type="ARBA" id="ARBA00023163"/>
    </source>
</evidence>
<dbReference type="SUPFAM" id="SSF54814">
    <property type="entry name" value="Prokaryotic type KH domain (KH-domain type II)"/>
    <property type="match status" value="2"/>
</dbReference>
<dbReference type="HAMAP" id="MF_00945_A">
    <property type="entry name" value="NusA_A"/>
    <property type="match status" value="1"/>
</dbReference>
<dbReference type="Proteomes" id="UP000657075">
    <property type="component" value="Unassembled WGS sequence"/>
</dbReference>